<evidence type="ECO:0000313" key="6">
    <source>
        <dbReference type="Proteomes" id="UP000321484"/>
    </source>
</evidence>
<proteinExistence type="predicted"/>
<protein>
    <submittedName>
        <fullName evidence="5">Mannosyltransferase</fullName>
    </submittedName>
</protein>
<dbReference type="Gene3D" id="3.40.50.2000">
    <property type="entry name" value="Glycogen Phosphorylase B"/>
    <property type="match status" value="2"/>
</dbReference>
<dbReference type="GO" id="GO:0016757">
    <property type="term" value="F:glycosyltransferase activity"/>
    <property type="evidence" value="ECO:0007669"/>
    <property type="project" value="UniProtKB-KW"/>
</dbReference>
<name>A0A511Z1F0_9CELL</name>
<evidence type="ECO:0000256" key="1">
    <source>
        <dbReference type="ARBA" id="ARBA00022676"/>
    </source>
</evidence>
<sequence>MRLVVDALVAKGGQAGLRTHALGLTRGLAGMQGLRTTVVVDGAAGLEWDDRLDVVEARLRRNTAVHRAAWRAVHMRRLVRRARADAVLVTSPEWPWTRGTPTFIWVHDLGPAMAPGLYGRARWLRYVATLGRTLRRCDGIFAVSNATKLDVSRWAGVERGRTVRVVPIAGQVLPDSGQLPTPVRGIGEFALYVGAFLPHKNVATLLEAWKDGAAGLPLVCVGPDYAGEKAQLLDPLVEGDWIVSPGFVEPSELGALYREARVVLLPSLFEGFGLPLAEAQQFGAPVIASRLPPYAGIARENVRFVDDPTSPDEWVTATRDVLTSRLRRNVPGRTAPEFSGWSEVARATVEGIRLTGREPRAGSGTGPL</sequence>
<accession>A0A511Z1F0</accession>
<evidence type="ECO:0000256" key="2">
    <source>
        <dbReference type="ARBA" id="ARBA00022679"/>
    </source>
</evidence>
<dbReference type="Pfam" id="PF00534">
    <property type="entry name" value="Glycos_transf_1"/>
    <property type="match status" value="1"/>
</dbReference>
<evidence type="ECO:0000313" key="5">
    <source>
        <dbReference type="EMBL" id="GEN81287.1"/>
    </source>
</evidence>
<feature type="domain" description="Glycosyl transferase family 1" evidence="3">
    <location>
        <begin position="188"/>
        <end position="335"/>
    </location>
</feature>
<feature type="domain" description="Glycosyltransferase subfamily 4-like N-terminal" evidence="4">
    <location>
        <begin position="16"/>
        <end position="167"/>
    </location>
</feature>
<dbReference type="EMBL" id="BJYK01000010">
    <property type="protein sequence ID" value="GEN81287.1"/>
    <property type="molecule type" value="Genomic_DNA"/>
</dbReference>
<dbReference type="InterPro" id="IPR001296">
    <property type="entry name" value="Glyco_trans_1"/>
</dbReference>
<keyword evidence="2 5" id="KW-0808">Transferase</keyword>
<keyword evidence="6" id="KW-1185">Reference proteome</keyword>
<dbReference type="Proteomes" id="UP000321484">
    <property type="component" value="Unassembled WGS sequence"/>
</dbReference>
<keyword evidence="1 5" id="KW-0328">Glycosyltransferase</keyword>
<dbReference type="RefSeq" id="WP_034244906.1">
    <property type="nucleotide sequence ID" value="NZ_BJYK01000010.1"/>
</dbReference>
<dbReference type="GO" id="GO:0009103">
    <property type="term" value="P:lipopolysaccharide biosynthetic process"/>
    <property type="evidence" value="ECO:0007669"/>
    <property type="project" value="TreeGrafter"/>
</dbReference>
<comment type="caution">
    <text evidence="5">The sequence shown here is derived from an EMBL/GenBank/DDBJ whole genome shotgun (WGS) entry which is preliminary data.</text>
</comment>
<dbReference type="PANTHER" id="PTHR46401:SF2">
    <property type="entry name" value="GLYCOSYLTRANSFERASE WBBK-RELATED"/>
    <property type="match status" value="1"/>
</dbReference>
<dbReference type="PANTHER" id="PTHR46401">
    <property type="entry name" value="GLYCOSYLTRANSFERASE WBBK-RELATED"/>
    <property type="match status" value="1"/>
</dbReference>
<reference evidence="5 6" key="1">
    <citation type="submission" date="2019-07" db="EMBL/GenBank/DDBJ databases">
        <title>Whole genome shotgun sequence of Actinotalea fermentans NBRC 105374.</title>
        <authorList>
            <person name="Hosoyama A."/>
            <person name="Uohara A."/>
            <person name="Ohji S."/>
            <person name="Ichikawa N."/>
        </authorList>
    </citation>
    <scope>NUCLEOTIDE SEQUENCE [LARGE SCALE GENOMIC DNA]</scope>
    <source>
        <strain evidence="5 6">NBRC 105374</strain>
    </source>
</reference>
<dbReference type="InterPro" id="IPR028098">
    <property type="entry name" value="Glyco_trans_4-like_N"/>
</dbReference>
<dbReference type="AlphaFoldDB" id="A0A511Z1F0"/>
<dbReference type="SUPFAM" id="SSF53756">
    <property type="entry name" value="UDP-Glycosyltransferase/glycogen phosphorylase"/>
    <property type="match status" value="1"/>
</dbReference>
<organism evidence="5 6">
    <name type="scientific">Actinotalea fermentans</name>
    <dbReference type="NCBI Taxonomy" id="43671"/>
    <lineage>
        <taxon>Bacteria</taxon>
        <taxon>Bacillati</taxon>
        <taxon>Actinomycetota</taxon>
        <taxon>Actinomycetes</taxon>
        <taxon>Micrococcales</taxon>
        <taxon>Cellulomonadaceae</taxon>
        <taxon>Actinotalea</taxon>
    </lineage>
</organism>
<gene>
    <name evidence="5" type="ORF">AFE02nite_30210</name>
</gene>
<dbReference type="OrthoDB" id="9801609at2"/>
<evidence type="ECO:0000259" key="4">
    <source>
        <dbReference type="Pfam" id="PF13439"/>
    </source>
</evidence>
<evidence type="ECO:0000259" key="3">
    <source>
        <dbReference type="Pfam" id="PF00534"/>
    </source>
</evidence>
<dbReference type="Pfam" id="PF13439">
    <property type="entry name" value="Glyco_transf_4"/>
    <property type="match status" value="1"/>
</dbReference>
<dbReference type="CDD" id="cd03809">
    <property type="entry name" value="GT4_MtfB-like"/>
    <property type="match status" value="1"/>
</dbReference>